<dbReference type="PANTHER" id="PTHR12042">
    <property type="entry name" value="LACTOSYLCERAMIDE 4-ALPHA-GALACTOSYLTRANSFERASE ALPHA- 1,4-GALACTOSYLTRANSFERASE"/>
    <property type="match status" value="1"/>
</dbReference>
<gene>
    <name evidence="8" type="ORF">CINC_LOCUS1268</name>
</gene>
<dbReference type="InterPro" id="IPR051981">
    <property type="entry name" value="Glycosyltransf_32"/>
</dbReference>
<evidence type="ECO:0000256" key="5">
    <source>
        <dbReference type="ARBA" id="ARBA00023034"/>
    </source>
</evidence>
<evidence type="ECO:0000256" key="6">
    <source>
        <dbReference type="ARBA" id="ARBA00023136"/>
    </source>
</evidence>
<dbReference type="InterPro" id="IPR007577">
    <property type="entry name" value="GlycoTrfase_DXD_sugar-bd_CS"/>
</dbReference>
<keyword evidence="4" id="KW-0808">Transferase</keyword>
<evidence type="ECO:0000313" key="9">
    <source>
        <dbReference type="Proteomes" id="UP001154114"/>
    </source>
</evidence>
<evidence type="ECO:0000256" key="4">
    <source>
        <dbReference type="ARBA" id="ARBA00022679"/>
    </source>
</evidence>
<dbReference type="OrthoDB" id="409543at2759"/>
<dbReference type="GO" id="GO:0000139">
    <property type="term" value="C:Golgi membrane"/>
    <property type="evidence" value="ECO:0007669"/>
    <property type="project" value="UniProtKB-SubCell"/>
</dbReference>
<dbReference type="Pfam" id="PF04488">
    <property type="entry name" value="Gly_transf_sug"/>
    <property type="match status" value="1"/>
</dbReference>
<dbReference type="GO" id="GO:0006688">
    <property type="term" value="P:glycosphingolipid biosynthetic process"/>
    <property type="evidence" value="ECO:0007669"/>
    <property type="project" value="TreeGrafter"/>
</dbReference>
<comment type="subcellular location">
    <subcellularLocation>
        <location evidence="1">Golgi apparatus membrane</location>
        <topology evidence="1">Single-pass type II membrane protein</topology>
    </subcellularLocation>
</comment>
<dbReference type="Pfam" id="PF04572">
    <property type="entry name" value="Gb3_synth"/>
    <property type="match status" value="1"/>
</dbReference>
<proteinExistence type="inferred from homology"/>
<evidence type="ECO:0000256" key="1">
    <source>
        <dbReference type="ARBA" id="ARBA00004323"/>
    </source>
</evidence>
<comment type="similarity">
    <text evidence="2">Belongs to the glycosyltransferase 32 family.</text>
</comment>
<keyword evidence="5" id="KW-0333">Golgi apparatus</keyword>
<evidence type="ECO:0000256" key="2">
    <source>
        <dbReference type="ARBA" id="ARBA00009003"/>
    </source>
</evidence>
<protein>
    <recommendedName>
        <fullName evidence="7">Alpha 1,4-glycosyltransferase domain-containing protein</fullName>
    </recommendedName>
</protein>
<organism evidence="8 9">
    <name type="scientific">Chrysodeixis includens</name>
    <name type="common">Soybean looper</name>
    <name type="synonym">Pseudoplusia includens</name>
    <dbReference type="NCBI Taxonomy" id="689277"/>
    <lineage>
        <taxon>Eukaryota</taxon>
        <taxon>Metazoa</taxon>
        <taxon>Ecdysozoa</taxon>
        <taxon>Arthropoda</taxon>
        <taxon>Hexapoda</taxon>
        <taxon>Insecta</taxon>
        <taxon>Pterygota</taxon>
        <taxon>Neoptera</taxon>
        <taxon>Endopterygota</taxon>
        <taxon>Lepidoptera</taxon>
        <taxon>Glossata</taxon>
        <taxon>Ditrysia</taxon>
        <taxon>Noctuoidea</taxon>
        <taxon>Noctuidae</taxon>
        <taxon>Plusiinae</taxon>
        <taxon>Chrysodeixis</taxon>
    </lineage>
</organism>
<dbReference type="Gene3D" id="3.90.550.20">
    <property type="match status" value="1"/>
</dbReference>
<evidence type="ECO:0000256" key="3">
    <source>
        <dbReference type="ARBA" id="ARBA00022676"/>
    </source>
</evidence>
<dbReference type="GO" id="GO:0035248">
    <property type="term" value="F:alpha-1,4-N-acetylgalactosaminyltransferase activity"/>
    <property type="evidence" value="ECO:0007669"/>
    <property type="project" value="TreeGrafter"/>
</dbReference>
<dbReference type="InterPro" id="IPR029044">
    <property type="entry name" value="Nucleotide-diphossugar_trans"/>
</dbReference>
<dbReference type="EMBL" id="LR824013">
    <property type="protein sequence ID" value="CAD0199574.1"/>
    <property type="molecule type" value="Genomic_DNA"/>
</dbReference>
<name>A0A9N8KSC9_CHRIL</name>
<dbReference type="InterPro" id="IPR007652">
    <property type="entry name" value="A1-4-GlycosylTfrase_dom"/>
</dbReference>
<keyword evidence="6" id="KW-0472">Membrane</keyword>
<keyword evidence="3" id="KW-0328">Glycosyltransferase</keyword>
<evidence type="ECO:0000259" key="7">
    <source>
        <dbReference type="Pfam" id="PF04572"/>
    </source>
</evidence>
<keyword evidence="9" id="KW-1185">Reference proteome</keyword>
<feature type="domain" description="Alpha 1,4-glycosyltransferase" evidence="7">
    <location>
        <begin position="221"/>
        <end position="340"/>
    </location>
</feature>
<accession>A0A9N8KSC9</accession>
<dbReference type="PANTHER" id="PTHR12042:SF21">
    <property type="entry name" value="ALPHA1,4-GALACTOSYLTRANSFERASE 1-RELATED"/>
    <property type="match status" value="1"/>
</dbReference>
<reference evidence="8" key="1">
    <citation type="submission" date="2021-12" db="EMBL/GenBank/DDBJ databases">
        <authorList>
            <person name="King R."/>
        </authorList>
    </citation>
    <scope>NUCLEOTIDE SEQUENCE</scope>
</reference>
<dbReference type="SUPFAM" id="SSF53448">
    <property type="entry name" value="Nucleotide-diphospho-sugar transferases"/>
    <property type="match status" value="1"/>
</dbReference>
<evidence type="ECO:0000313" key="8">
    <source>
        <dbReference type="EMBL" id="CAD0199574.1"/>
    </source>
</evidence>
<sequence>MLTKYRKVCARKRKFILVALLLVLSSLAILNTDYSPDLYFLYWREYENVTCHYSDVGDALPLLGEDFSPPSTSIYFHETSCRGWLNSRQACAIESAARAHKDWNIYVLFAGPVTATNLNSNSFKVLKQLKNVNFKRVHIVDYAKKTPLEQLVGDGALNRTRWRISHTSDMLRYLTLYKWGGVYLDLDVVVVKSLEGLEKNWAARESGKVVAAGALAFSRDELGRKVADAAIRDFKSHYRGDTWSNNGPGVITRVLKTICNTDNVTQMAPNTCNGFGIYGPKLFYPVSWYNAAKYFRPDKLNITEPYAYHVWNKLTENFEIKEDYVYAKIAKKYCPTIYEHYNSNFGTLKY</sequence>
<dbReference type="AlphaFoldDB" id="A0A9N8KSC9"/>
<dbReference type="Proteomes" id="UP001154114">
    <property type="component" value="Chromosome 10"/>
</dbReference>